<evidence type="ECO:0000313" key="3">
    <source>
        <dbReference type="Proteomes" id="UP000028488"/>
    </source>
</evidence>
<protein>
    <submittedName>
        <fullName evidence="2">Uncharacterized protein</fullName>
    </submittedName>
</protein>
<dbReference type="RefSeq" id="WP_128642458.1">
    <property type="nucleotide sequence ID" value="NZ_CP008948.1"/>
</dbReference>
<name>A0A076EYP0_RHOOP</name>
<dbReference type="AlphaFoldDB" id="A0A076EYP0"/>
<sequence length="520" mass="57818">MQQNVVMRIFRELHENSDDPLRRKDREEPSPTKDEGDLFIHRPSPRKFRVLLDVEHLQHDMPHAQLFEALVGHWRVFSLAVEAGTIVSTDFSTPARSGFLKVCHTIAAAGGPVYTWSSNDKDEHPDGSSTTAAYGFTQPQMQIWETVQTYRRLERRDRGAFRLNDAVTQAILAEVARDAGFDLLVSESPVAGCRLLPVHDRVVVVSRAEAVPVLAHYLRRQHIFLSGRLLNLKHSRHNYYEQAVHALAPALRGWEARVAAAGSTSEVGVDVQSRYLTAISRLARALESRDDIIWSLGSYLTAPVREDCMDDFDHLLLLLCGGVDVIARGLHVALGLDPKNVQNAKLHAQWYITNVGNRFSDRPTETDDLAELDRLQINLRVIFELRNSIHNVQIRSVPALGSLVGEGARRTEAPILAHVTADIAAKISRIGSDVSTEWGFQSTYGGGAVADLWLIADKAVATTFRFLDLLSRIVLRNPLPDSASAVLSGQIPEMPERLTPWEGYEDHLPTLLGLPSPHPG</sequence>
<reference evidence="2 3" key="1">
    <citation type="submission" date="2014-07" db="EMBL/GenBank/DDBJ databases">
        <title>Genome Sequence of Rhodococcus opacus Strain R7, a Biodegrader of Mono- and Polycyclic Aromatic Hydrocarbons.</title>
        <authorList>
            <person name="Di Gennaro P."/>
            <person name="Zampolli J."/>
            <person name="Presti I."/>
            <person name="Cappelletti M."/>
            <person name="D'Ursi P."/>
            <person name="Orro A."/>
            <person name="Mezzelani A."/>
            <person name="Milanesi L."/>
        </authorList>
    </citation>
    <scope>NUCLEOTIDE SEQUENCE [LARGE SCALE GENOMIC DNA]</scope>
    <source>
        <strain evidence="2 3">R7</strain>
        <plasmid evidence="2">pPDG1</plasmid>
    </source>
</reference>
<dbReference type="EMBL" id="CP008948">
    <property type="protein sequence ID" value="AII10362.1"/>
    <property type="molecule type" value="Genomic_DNA"/>
</dbReference>
<organism evidence="2 3">
    <name type="scientific">Rhodococcus opacus</name>
    <name type="common">Nocardia opaca</name>
    <dbReference type="NCBI Taxonomy" id="37919"/>
    <lineage>
        <taxon>Bacteria</taxon>
        <taxon>Bacillati</taxon>
        <taxon>Actinomycetota</taxon>
        <taxon>Actinomycetes</taxon>
        <taxon>Mycobacteriales</taxon>
        <taxon>Nocardiaceae</taxon>
        <taxon>Rhodococcus</taxon>
    </lineage>
</organism>
<evidence type="ECO:0000313" key="2">
    <source>
        <dbReference type="EMBL" id="AII10362.1"/>
    </source>
</evidence>
<geneLocation type="plasmid" evidence="2 3">
    <name>pPDG1</name>
</geneLocation>
<evidence type="ECO:0000256" key="1">
    <source>
        <dbReference type="SAM" id="MobiDB-lite"/>
    </source>
</evidence>
<gene>
    <name evidence="2" type="ORF">EP51_39280</name>
</gene>
<keyword evidence="2" id="KW-0614">Plasmid</keyword>
<accession>A0A076EYP0</accession>
<dbReference type="Proteomes" id="UP000028488">
    <property type="component" value="Plasmid pPDG1"/>
</dbReference>
<feature type="region of interest" description="Disordered" evidence="1">
    <location>
        <begin position="17"/>
        <end position="39"/>
    </location>
</feature>
<proteinExistence type="predicted"/>